<reference evidence="2 3" key="1">
    <citation type="submission" date="2013-08" db="EMBL/GenBank/DDBJ databases">
        <authorList>
            <person name="Weinstock G."/>
            <person name="Sodergren E."/>
            <person name="Wylie T."/>
            <person name="Fulton L."/>
            <person name="Fulton R."/>
            <person name="Fronick C."/>
            <person name="O'Laughlin M."/>
            <person name="Godfrey J."/>
            <person name="Miner T."/>
            <person name="Herter B."/>
            <person name="Appelbaum E."/>
            <person name="Cordes M."/>
            <person name="Lek S."/>
            <person name="Wollam A."/>
            <person name="Pepin K.H."/>
            <person name="Palsikar V.B."/>
            <person name="Mitreva M."/>
            <person name="Wilson R.K."/>
        </authorList>
    </citation>
    <scope>NUCLEOTIDE SEQUENCE [LARGE SCALE GENOMIC DNA]</scope>
    <source>
        <strain evidence="2 3">F0542</strain>
    </source>
</reference>
<evidence type="ECO:0000256" key="1">
    <source>
        <dbReference type="SAM" id="Phobius"/>
    </source>
</evidence>
<feature type="transmembrane region" description="Helical" evidence="1">
    <location>
        <begin position="20"/>
        <end position="41"/>
    </location>
</feature>
<dbReference type="AlphaFoldDB" id="U1QK39"/>
<keyword evidence="1" id="KW-0472">Membrane</keyword>
<evidence type="ECO:0008006" key="4">
    <source>
        <dbReference type="Google" id="ProtNLM"/>
    </source>
</evidence>
<sequence>MRAADEGRSTNRGMSIAGMILGSIGTAISVIYIISFLILYLSTV</sequence>
<gene>
    <name evidence="2" type="ORF">HMPREF1979_02521</name>
</gene>
<keyword evidence="1" id="KW-0812">Transmembrane</keyword>
<evidence type="ECO:0000313" key="3">
    <source>
        <dbReference type="Proteomes" id="UP000016536"/>
    </source>
</evidence>
<accession>U1QK39</accession>
<dbReference type="EMBL" id="AWSE01000166">
    <property type="protein sequence ID" value="ERH22526.1"/>
    <property type="molecule type" value="Genomic_DNA"/>
</dbReference>
<proteinExistence type="predicted"/>
<keyword evidence="3" id="KW-1185">Reference proteome</keyword>
<comment type="caution">
    <text evidence="2">The sequence shown here is derived from an EMBL/GenBank/DDBJ whole genome shotgun (WGS) entry which is preliminary data.</text>
</comment>
<evidence type="ECO:0000313" key="2">
    <source>
        <dbReference type="EMBL" id="ERH22526.1"/>
    </source>
</evidence>
<dbReference type="Proteomes" id="UP000016536">
    <property type="component" value="Unassembled WGS sequence"/>
</dbReference>
<protein>
    <recommendedName>
        <fullName evidence="4">DUF4190 domain-containing protein</fullName>
    </recommendedName>
</protein>
<organism evidence="2 3">
    <name type="scientific">Actinomyces johnsonii F0542</name>
    <dbReference type="NCBI Taxonomy" id="1321818"/>
    <lineage>
        <taxon>Bacteria</taxon>
        <taxon>Bacillati</taxon>
        <taxon>Actinomycetota</taxon>
        <taxon>Actinomycetes</taxon>
        <taxon>Actinomycetales</taxon>
        <taxon>Actinomycetaceae</taxon>
        <taxon>Actinomyces</taxon>
    </lineage>
</organism>
<name>U1QK39_9ACTO</name>
<dbReference type="HOGENOM" id="CLU_3211342_0_0_11"/>
<keyword evidence="1" id="KW-1133">Transmembrane helix</keyword>